<reference evidence="3" key="1">
    <citation type="submission" date="2021-02" db="EMBL/GenBank/DDBJ databases">
        <authorList>
            <person name="Dougan E. K."/>
            <person name="Rhodes N."/>
            <person name="Thang M."/>
            <person name="Chan C."/>
        </authorList>
    </citation>
    <scope>NUCLEOTIDE SEQUENCE</scope>
</reference>
<dbReference type="EMBL" id="CAJNIZ010011558">
    <property type="protein sequence ID" value="CAE7321193.1"/>
    <property type="molecule type" value="Genomic_DNA"/>
</dbReference>
<accession>A0A812NKI2</accession>
<keyword evidence="1" id="KW-0472">Membrane</keyword>
<dbReference type="Gene3D" id="3.90.1410.10">
    <property type="entry name" value="set domain protein methyltransferase, domain 1"/>
    <property type="match status" value="1"/>
</dbReference>
<dbReference type="InterPro" id="IPR002575">
    <property type="entry name" value="Aminoglycoside_PTrfase"/>
</dbReference>
<dbReference type="SUPFAM" id="SSF56112">
    <property type="entry name" value="Protein kinase-like (PK-like)"/>
    <property type="match status" value="1"/>
</dbReference>
<dbReference type="InterPro" id="IPR001214">
    <property type="entry name" value="SET_dom"/>
</dbReference>
<evidence type="ECO:0000259" key="2">
    <source>
        <dbReference type="PROSITE" id="PS50280"/>
    </source>
</evidence>
<dbReference type="SUPFAM" id="SSF82199">
    <property type="entry name" value="SET domain"/>
    <property type="match status" value="1"/>
</dbReference>
<gene>
    <name evidence="3" type="primary">set8</name>
    <name evidence="3" type="ORF">SPIL2461_LOCUS7412</name>
</gene>
<dbReference type="Pfam" id="PF00856">
    <property type="entry name" value="SET"/>
    <property type="match status" value="1"/>
</dbReference>
<dbReference type="AlphaFoldDB" id="A0A812NKI2"/>
<dbReference type="OrthoDB" id="341421at2759"/>
<evidence type="ECO:0000313" key="4">
    <source>
        <dbReference type="Proteomes" id="UP000649617"/>
    </source>
</evidence>
<evidence type="ECO:0000313" key="3">
    <source>
        <dbReference type="EMBL" id="CAE7321193.1"/>
    </source>
</evidence>
<protein>
    <submittedName>
        <fullName evidence="3">Set8 protein</fullName>
    </submittedName>
</protein>
<name>A0A812NKI2_SYMPI</name>
<dbReference type="PANTHER" id="PTHR13271">
    <property type="entry name" value="UNCHARACTERIZED PUTATIVE METHYLTRANSFERASE"/>
    <property type="match status" value="1"/>
</dbReference>
<dbReference type="Pfam" id="PF01636">
    <property type="entry name" value="APH"/>
    <property type="match status" value="1"/>
</dbReference>
<dbReference type="InterPro" id="IPR011009">
    <property type="entry name" value="Kinase-like_dom_sf"/>
</dbReference>
<organism evidence="3 4">
    <name type="scientific">Symbiodinium pilosum</name>
    <name type="common">Dinoflagellate</name>
    <dbReference type="NCBI Taxonomy" id="2952"/>
    <lineage>
        <taxon>Eukaryota</taxon>
        <taxon>Sar</taxon>
        <taxon>Alveolata</taxon>
        <taxon>Dinophyceae</taxon>
        <taxon>Suessiales</taxon>
        <taxon>Symbiodiniaceae</taxon>
        <taxon>Symbiodinium</taxon>
    </lineage>
</organism>
<proteinExistence type="predicted"/>
<keyword evidence="1" id="KW-1133">Transmembrane helix</keyword>
<keyword evidence="1" id="KW-0812">Transmembrane</keyword>
<feature type="domain" description="SET" evidence="2">
    <location>
        <begin position="681"/>
        <end position="899"/>
    </location>
</feature>
<dbReference type="CDD" id="cd10527">
    <property type="entry name" value="SET_LSMT"/>
    <property type="match status" value="1"/>
</dbReference>
<comment type="caution">
    <text evidence="3">The sequence shown here is derived from an EMBL/GenBank/DDBJ whole genome shotgun (WGS) entry which is preliminary data.</text>
</comment>
<feature type="transmembrane region" description="Helical" evidence="1">
    <location>
        <begin position="1065"/>
        <end position="1086"/>
    </location>
</feature>
<dbReference type="Proteomes" id="UP000649617">
    <property type="component" value="Unassembled WGS sequence"/>
</dbReference>
<dbReference type="InterPro" id="IPR050600">
    <property type="entry name" value="SETD3_SETD6_MTase"/>
</dbReference>
<dbReference type="GO" id="GO:0016279">
    <property type="term" value="F:protein-lysine N-methyltransferase activity"/>
    <property type="evidence" value="ECO:0007669"/>
    <property type="project" value="TreeGrafter"/>
</dbReference>
<keyword evidence="4" id="KW-1185">Reference proteome</keyword>
<sequence>MPACAAPPEVEAILLSMGYPEIRRCTKHKVSFHATYFLDFAGALPSGAEGRAVLQLLGSELGDKELFHLQRPISAESISRATALAQEAGIRVPQILASGKVESWGPLCDVPFLVYEFVNTATVEDERVAPREDLRHAIRDIQEKLLSRSLIGVSTEPLPRFEDCFAFTAYLQQLAGQIQALELLDALGKLDESLHSAGIQPIPPTLIHQDLNDGNVLCSPGGNGRWMFDALIDWEGAVVGDARVAYESGEPWRTLRKLARVVKIRWLMASWSGTLGEVPLPRCCAEDLRAILATNTCAFFHICHWRKSLLPFKPVLLPVVFRYARGMSVEHWMYSDRFGRDEEGAGGGKGLTNFMDSTFPESQRHESAAALKQWWTSDEPRILVVGPSSSSRAAKAVDFMPVLRLAHVWEEFFSFASADAKLVAETLGSEYALERGQTWALMLRSSGEVSRSQVRNVRDMAPLIQDFIAEQIPRQAPIGTERNFQQLCGDRALSQGASRTYCLILVDRNADQTAKALRELESSQKAYYQEVQEIRNAGEDAEEPFRIQPLRIASSGSRFPWSPAGPGPSFHAVWAEASKAWALVLDIETRNFAAVKTPSLNELYQGIAYEDLKLVELNEDGPPLARLVSDPETTLRREISAILSTSQGLSCGMSAPLVKEERTGYRPLVCWLEEKGGHMADEIRLEWIPGRGRGIITSKAIPKGRVLAEIPWTIILSSKLASEDPDVQALLHDLPCSGDKSDGYVVRLWLLRHGSDAQSPWWPWLSQLPQDAGAGSGCLPLALAEQARNAFRGTPIARRAEVLLESLREEWQALDAQRGQHPWVACCQRWLWSQAIVSTRSGTLPLDGGQENVHCVIPLLDFLNHSAQPNACIMANMECAKLVSTESIEAGQEVLICYGKHSAEQFLFAFGFVPEGSAPDIPVPLALTEAPEVLGPGRHLSLRKILEENALDSVLQVLAAEPAFVGWSRQRLLEHLQTVLESWHRELMRTSFWPWERYPEAEFLCRCYAVSVEKTQEAVRAELIKRSSAACGRMHHDTPTRRLAQGVKQQRGYDWIFNLDSELELPALAAGLSALAVVAILASPVLTRKFIGIFWCAISSSRMECQRNF</sequence>
<dbReference type="SMART" id="SM00317">
    <property type="entry name" value="SET"/>
    <property type="match status" value="1"/>
</dbReference>
<evidence type="ECO:0000256" key="1">
    <source>
        <dbReference type="SAM" id="Phobius"/>
    </source>
</evidence>
<dbReference type="InterPro" id="IPR046341">
    <property type="entry name" value="SET_dom_sf"/>
</dbReference>
<dbReference type="PROSITE" id="PS50280">
    <property type="entry name" value="SET"/>
    <property type="match status" value="1"/>
</dbReference>